<name>A0A915CWR4_9BILA</name>
<evidence type="ECO:0000259" key="14">
    <source>
        <dbReference type="PROSITE" id="PS50011"/>
    </source>
</evidence>
<dbReference type="GO" id="GO:0004674">
    <property type="term" value="F:protein serine/threonine kinase activity"/>
    <property type="evidence" value="ECO:0007669"/>
    <property type="project" value="UniProtKB-KW"/>
</dbReference>
<dbReference type="PANTHER" id="PTHR24351">
    <property type="entry name" value="RIBOSOMAL PROTEIN S6 KINASE"/>
    <property type="match status" value="1"/>
</dbReference>
<keyword evidence="10" id="KW-0518">Myosin</keyword>
<keyword evidence="3" id="KW-0963">Cytoplasm</keyword>
<keyword evidence="15" id="KW-1185">Reference proteome</keyword>
<dbReference type="Gene3D" id="3.40.850.10">
    <property type="entry name" value="Kinesin motor domain"/>
    <property type="match status" value="1"/>
</dbReference>
<dbReference type="PROSITE" id="PS50096">
    <property type="entry name" value="IQ"/>
    <property type="match status" value="3"/>
</dbReference>
<evidence type="ECO:0000256" key="3">
    <source>
        <dbReference type="ARBA" id="ARBA00022490"/>
    </source>
</evidence>
<dbReference type="InterPro" id="IPR011009">
    <property type="entry name" value="Kinase-like_dom_sf"/>
</dbReference>
<keyword evidence="6" id="KW-0808">Transferase</keyword>
<evidence type="ECO:0000256" key="8">
    <source>
        <dbReference type="ARBA" id="ARBA00022777"/>
    </source>
</evidence>
<dbReference type="PROSITE" id="PS50011">
    <property type="entry name" value="PROTEIN_KINASE_DOM"/>
    <property type="match status" value="1"/>
</dbReference>
<reference evidence="16" key="1">
    <citation type="submission" date="2022-11" db="UniProtKB">
        <authorList>
            <consortium name="WormBaseParasite"/>
        </authorList>
    </citation>
    <scope>IDENTIFICATION</scope>
</reference>
<dbReference type="SUPFAM" id="SSF56112">
    <property type="entry name" value="Protein kinase-like (PK-like)"/>
    <property type="match status" value="1"/>
</dbReference>
<dbReference type="Pfam" id="PF00069">
    <property type="entry name" value="Pkinase"/>
    <property type="match status" value="2"/>
</dbReference>
<evidence type="ECO:0000313" key="15">
    <source>
        <dbReference type="Proteomes" id="UP000887574"/>
    </source>
</evidence>
<organism evidence="15 16">
    <name type="scientific">Ditylenchus dipsaci</name>
    <dbReference type="NCBI Taxonomy" id="166011"/>
    <lineage>
        <taxon>Eukaryota</taxon>
        <taxon>Metazoa</taxon>
        <taxon>Ecdysozoa</taxon>
        <taxon>Nematoda</taxon>
        <taxon>Chromadorea</taxon>
        <taxon>Rhabditida</taxon>
        <taxon>Tylenchina</taxon>
        <taxon>Tylenchomorpha</taxon>
        <taxon>Sphaerularioidea</taxon>
        <taxon>Anguinidae</taxon>
        <taxon>Anguininae</taxon>
        <taxon>Ditylenchus</taxon>
    </lineage>
</organism>
<dbReference type="SUPFAM" id="SSF52540">
    <property type="entry name" value="P-loop containing nucleoside triphosphate hydrolases"/>
    <property type="match status" value="1"/>
</dbReference>
<dbReference type="GO" id="GO:0016459">
    <property type="term" value="C:myosin complex"/>
    <property type="evidence" value="ECO:0007669"/>
    <property type="project" value="UniProtKB-KW"/>
</dbReference>
<feature type="domain" description="Protein kinase" evidence="14">
    <location>
        <begin position="1"/>
        <end position="322"/>
    </location>
</feature>
<dbReference type="InterPro" id="IPR001609">
    <property type="entry name" value="Myosin_head_motor_dom-like"/>
</dbReference>
<dbReference type="GO" id="GO:0007601">
    <property type="term" value="P:visual perception"/>
    <property type="evidence" value="ECO:0007669"/>
    <property type="project" value="UniProtKB-KW"/>
</dbReference>
<dbReference type="InterPro" id="IPR000719">
    <property type="entry name" value="Prot_kinase_dom"/>
</dbReference>
<accession>A0A915CWR4</accession>
<comment type="subcellular location">
    <subcellularLocation>
        <location evidence="1">Cytoplasm</location>
    </subcellularLocation>
</comment>
<keyword evidence="4" id="KW-0723">Serine/threonine-protein kinase</keyword>
<dbReference type="Gene3D" id="1.10.510.10">
    <property type="entry name" value="Transferase(Phosphotransferase) domain 1"/>
    <property type="match status" value="1"/>
</dbReference>
<dbReference type="GO" id="GO:0005737">
    <property type="term" value="C:cytoplasm"/>
    <property type="evidence" value="ECO:0007669"/>
    <property type="project" value="UniProtKB-SubCell"/>
</dbReference>
<evidence type="ECO:0000256" key="11">
    <source>
        <dbReference type="ARBA" id="ARBA00023175"/>
    </source>
</evidence>
<evidence type="ECO:0000256" key="10">
    <source>
        <dbReference type="ARBA" id="ARBA00023123"/>
    </source>
</evidence>
<evidence type="ECO:0000256" key="12">
    <source>
        <dbReference type="ARBA" id="ARBA00023305"/>
    </source>
</evidence>
<evidence type="ECO:0000256" key="9">
    <source>
        <dbReference type="ARBA" id="ARBA00022840"/>
    </source>
</evidence>
<evidence type="ECO:0000256" key="13">
    <source>
        <dbReference type="SAM" id="MobiDB-lite"/>
    </source>
</evidence>
<proteinExistence type="inferred from homology"/>
<evidence type="ECO:0000256" key="7">
    <source>
        <dbReference type="ARBA" id="ARBA00022741"/>
    </source>
</evidence>
<evidence type="ECO:0000256" key="2">
    <source>
        <dbReference type="ARBA" id="ARBA00006998"/>
    </source>
</evidence>
<dbReference type="Pfam" id="PF00612">
    <property type="entry name" value="IQ"/>
    <property type="match status" value="2"/>
</dbReference>
<keyword evidence="7" id="KW-0547">Nucleotide-binding</keyword>
<dbReference type="WBParaSite" id="jg13475">
    <property type="protein sequence ID" value="jg13475"/>
    <property type="gene ID" value="jg13475"/>
</dbReference>
<evidence type="ECO:0000313" key="16">
    <source>
        <dbReference type="WBParaSite" id="jg13475"/>
    </source>
</evidence>
<evidence type="ECO:0000256" key="4">
    <source>
        <dbReference type="ARBA" id="ARBA00022527"/>
    </source>
</evidence>
<feature type="compositionally biased region" description="Acidic residues" evidence="13">
    <location>
        <begin position="594"/>
        <end position="604"/>
    </location>
</feature>
<sequence length="616" mass="70080">MQGKKGESKLKMWTNANADESAYGWMDASLQSHALAASMMNTSGGGNLNISAGWANDSDPFNRAIRDMSNLTLQGSSVNNTMEIKLHDISKNGEKADASHFDILNMLGQGERYGQLYAMKVLKKATLRVRDRARSKMERDILAQIHHPFIVKLHYAYQTEGKLYLILDFLEAETSFPCFRRLEPENILLDAEGHVVITDFGLCKEALEADAKTYSFCGTVEYMAPEIIIRRGHSKEADYWSLAVVMFEMVTGQLPFCGKNRKETMELVLRGKLVMPFYLSLEAQDLLRGLFKRTPENRLGSGPNATVCSSGASSFQADALWFVRPSHFFDNEYTNKTAEDSPAAPASPSTNEVFRGFSYVDPEVVRADVSGIAGIFDPTNPFSLYPAQWPGLAPHRQNYPCPSSFIIIVFQTPYFIRCIKSNNEKIPNYFDDNIILRQLRYTGMLETVSIRRAGYSVRFEYESFYGKSKIFMRDAEKLLLDDHLHRIIMDHIYKLQSYFRALLTRRRYLKMRNGIIKLQALVRGALLRISLQRKNLAALKIQCWWKRHKAQHKFQAILKHEKNLRTSFVAFGDGANVDTDSDLDSDFSAFSSMEEIEEDEEGDVFAEGTSRPDEKV</sequence>
<evidence type="ECO:0000256" key="6">
    <source>
        <dbReference type="ARBA" id="ARBA00022679"/>
    </source>
</evidence>
<dbReference type="FunFam" id="3.40.850.10:FF:000008">
    <property type="entry name" value="Putative unconventional myosin-IXa"/>
    <property type="match status" value="1"/>
</dbReference>
<keyword evidence="11" id="KW-0505">Motor protein</keyword>
<dbReference type="Gene3D" id="3.30.200.20">
    <property type="entry name" value="Phosphorylase Kinase, domain 1"/>
    <property type="match status" value="1"/>
</dbReference>
<dbReference type="InterPro" id="IPR036961">
    <property type="entry name" value="Kinesin_motor_dom_sf"/>
</dbReference>
<dbReference type="AlphaFoldDB" id="A0A915CWR4"/>
<protein>
    <submittedName>
        <fullName evidence="16">Protein kinase domain-containing protein</fullName>
    </submittedName>
</protein>
<dbReference type="GO" id="GO:0005524">
    <property type="term" value="F:ATP binding"/>
    <property type="evidence" value="ECO:0007669"/>
    <property type="project" value="UniProtKB-KW"/>
</dbReference>
<keyword evidence="8" id="KW-0418">Kinase</keyword>
<dbReference type="SMART" id="SM00242">
    <property type="entry name" value="MYSc"/>
    <property type="match status" value="1"/>
</dbReference>
<dbReference type="InterPro" id="IPR000048">
    <property type="entry name" value="IQ_motif_EF-hand-BS"/>
</dbReference>
<keyword evidence="9" id="KW-0067">ATP-binding</keyword>
<keyword evidence="12" id="KW-0844">Vision</keyword>
<dbReference type="InterPro" id="IPR027417">
    <property type="entry name" value="P-loop_NTPase"/>
</dbReference>
<dbReference type="SMART" id="SM00015">
    <property type="entry name" value="IQ"/>
    <property type="match status" value="3"/>
</dbReference>
<evidence type="ECO:0000256" key="5">
    <source>
        <dbReference type="ARBA" id="ARBA00022606"/>
    </source>
</evidence>
<dbReference type="Pfam" id="PF00063">
    <property type="entry name" value="Myosin_head"/>
    <property type="match status" value="1"/>
</dbReference>
<comment type="similarity">
    <text evidence="2">In the C-terminal section; belongs to the TRAFAC class myosin-kinesin ATPase superfamily. Myosin family.</text>
</comment>
<dbReference type="Gene3D" id="1.20.5.190">
    <property type="match status" value="1"/>
</dbReference>
<evidence type="ECO:0000256" key="1">
    <source>
        <dbReference type="ARBA" id="ARBA00004496"/>
    </source>
</evidence>
<keyword evidence="5" id="KW-0716">Sensory transduction</keyword>
<feature type="region of interest" description="Disordered" evidence="13">
    <location>
        <begin position="594"/>
        <end position="616"/>
    </location>
</feature>
<dbReference type="GO" id="GO:0003774">
    <property type="term" value="F:cytoskeletal motor activity"/>
    <property type="evidence" value="ECO:0007669"/>
    <property type="project" value="InterPro"/>
</dbReference>
<dbReference type="Proteomes" id="UP000887574">
    <property type="component" value="Unplaced"/>
</dbReference>